<dbReference type="RefSeq" id="WP_152839859.1">
    <property type="nucleotide sequence ID" value="NZ_WHUG01000009.1"/>
</dbReference>
<dbReference type="Proteomes" id="UP000440498">
    <property type="component" value="Unassembled WGS sequence"/>
</dbReference>
<reference evidence="1 2" key="1">
    <citation type="submission" date="2019-10" db="EMBL/GenBank/DDBJ databases">
        <title>Two novel species isolated from a subtropical stream in China.</title>
        <authorList>
            <person name="Lu H."/>
        </authorList>
    </citation>
    <scope>NUCLEOTIDE SEQUENCE [LARGE SCALE GENOMIC DNA]</scope>
    <source>
        <strain evidence="1 2">FT29W</strain>
    </source>
</reference>
<gene>
    <name evidence="1" type="ORF">GEV02_20620</name>
</gene>
<organism evidence="1 2">
    <name type="scientific">Rugamonas aquatica</name>
    <dbReference type="NCBI Taxonomy" id="2743357"/>
    <lineage>
        <taxon>Bacteria</taxon>
        <taxon>Pseudomonadati</taxon>
        <taxon>Pseudomonadota</taxon>
        <taxon>Betaproteobacteria</taxon>
        <taxon>Burkholderiales</taxon>
        <taxon>Oxalobacteraceae</taxon>
        <taxon>Telluria group</taxon>
        <taxon>Rugamonas</taxon>
    </lineage>
</organism>
<name>A0A6A7N685_9BURK</name>
<protein>
    <submittedName>
        <fullName evidence="1">Uncharacterized protein</fullName>
    </submittedName>
</protein>
<evidence type="ECO:0000313" key="1">
    <source>
        <dbReference type="EMBL" id="MQA40560.1"/>
    </source>
</evidence>
<proteinExistence type="predicted"/>
<sequence>MALDFAGYYGPVADHEIMQLLAALRGISCGNDYLLLIINHDSTSVDQACTPLFIGSPEQLATAQLRYGICALRA</sequence>
<comment type="caution">
    <text evidence="1">The sequence shown here is derived from an EMBL/GenBank/DDBJ whole genome shotgun (WGS) entry which is preliminary data.</text>
</comment>
<dbReference type="AlphaFoldDB" id="A0A6A7N685"/>
<dbReference type="EMBL" id="WHUG01000009">
    <property type="protein sequence ID" value="MQA40560.1"/>
    <property type="molecule type" value="Genomic_DNA"/>
</dbReference>
<evidence type="ECO:0000313" key="2">
    <source>
        <dbReference type="Proteomes" id="UP000440498"/>
    </source>
</evidence>
<accession>A0A6A7N685</accession>
<keyword evidence="2" id="KW-1185">Reference proteome</keyword>